<feature type="chain" id="PRO_5046036527" evidence="2">
    <location>
        <begin position="21"/>
        <end position="347"/>
    </location>
</feature>
<dbReference type="Proteomes" id="UP000811255">
    <property type="component" value="Unassembled WGS sequence"/>
</dbReference>
<evidence type="ECO:0000313" key="3">
    <source>
        <dbReference type="EMBL" id="MBT2135546.1"/>
    </source>
</evidence>
<feature type="compositionally biased region" description="Pro residues" evidence="1">
    <location>
        <begin position="337"/>
        <end position="347"/>
    </location>
</feature>
<comment type="caution">
    <text evidence="3">The sequence shown here is derived from an EMBL/GenBank/DDBJ whole genome shotgun (WGS) entry which is preliminary data.</text>
</comment>
<keyword evidence="2" id="KW-0732">Signal</keyword>
<protein>
    <submittedName>
        <fullName evidence="3">Uncharacterized protein</fullName>
    </submittedName>
</protein>
<keyword evidence="4" id="KW-1185">Reference proteome</keyword>
<proteinExistence type="predicted"/>
<evidence type="ECO:0000313" key="4">
    <source>
        <dbReference type="Proteomes" id="UP000811255"/>
    </source>
</evidence>
<name>A0ABS5W718_9SPHN</name>
<organism evidence="3 4">
    <name type="scientific">Croceibacterium selenioxidans</name>
    <dbReference type="NCBI Taxonomy" id="2838833"/>
    <lineage>
        <taxon>Bacteria</taxon>
        <taxon>Pseudomonadati</taxon>
        <taxon>Pseudomonadota</taxon>
        <taxon>Alphaproteobacteria</taxon>
        <taxon>Sphingomonadales</taxon>
        <taxon>Erythrobacteraceae</taxon>
        <taxon>Croceibacterium</taxon>
    </lineage>
</organism>
<evidence type="ECO:0000256" key="1">
    <source>
        <dbReference type="SAM" id="MobiDB-lite"/>
    </source>
</evidence>
<reference evidence="3 4" key="1">
    <citation type="submission" date="2021-05" db="EMBL/GenBank/DDBJ databases">
        <title>Croceibacterium sp. LX-88 genome sequence.</title>
        <authorList>
            <person name="Luo X."/>
        </authorList>
    </citation>
    <scope>NUCLEOTIDE SEQUENCE [LARGE SCALE GENOMIC DNA]</scope>
    <source>
        <strain evidence="3 4">LX-88</strain>
    </source>
</reference>
<gene>
    <name evidence="3" type="ORF">KK137_14505</name>
</gene>
<accession>A0ABS5W718</accession>
<dbReference type="RefSeq" id="WP_214537248.1">
    <property type="nucleotide sequence ID" value="NZ_JAHFVK010000002.1"/>
</dbReference>
<dbReference type="EMBL" id="JAHFVK010000002">
    <property type="protein sequence ID" value="MBT2135546.1"/>
    <property type="molecule type" value="Genomic_DNA"/>
</dbReference>
<sequence length="347" mass="38615">MKLRLLAAALPLLFAAPAFAEDPVPSAKDYPAPPAGWKVARTAWGDPDLRGQWPVDYMAATPRERPAELGNRAEWTEEEYQERLGAAEQRIGLEAAQDRVGILGMGHWREDGRPLWQTSMIVEPANGRYPPLTEEGKRAAAGVKTSWNTVVFDKISDFGVFDRCLTRGMPSSMLTGAYNMGIRVMQSPGLVVIGLEMIHETRKVYLDGRDAPPPEVTDYLGYSRGHWDGDTLVIETTNFTPGISNGPAPNSEKMKVIERLTPVGPDQIRYEAWIEDPVMLTSAYKIDIPWRRNPAYEFYEYACHEGNVQIRGYITSTSPRFEAQRQAKWSAQGEEAPGPPEIAVPPG</sequence>
<feature type="signal peptide" evidence="2">
    <location>
        <begin position="1"/>
        <end position="20"/>
    </location>
</feature>
<evidence type="ECO:0000256" key="2">
    <source>
        <dbReference type="SAM" id="SignalP"/>
    </source>
</evidence>
<feature type="region of interest" description="Disordered" evidence="1">
    <location>
        <begin position="324"/>
        <end position="347"/>
    </location>
</feature>